<dbReference type="PROSITE" id="PS51257">
    <property type="entry name" value="PROKAR_LIPOPROTEIN"/>
    <property type="match status" value="1"/>
</dbReference>
<dbReference type="OrthoDB" id="1095195at2"/>
<keyword evidence="3" id="KW-1185">Reference proteome</keyword>
<dbReference type="RefSeq" id="WP_134843594.1">
    <property type="nucleotide sequence ID" value="NZ_SGVY01000022.1"/>
</dbReference>
<evidence type="ECO:0000313" key="3">
    <source>
        <dbReference type="Proteomes" id="UP000297872"/>
    </source>
</evidence>
<dbReference type="Pfam" id="PF16407">
    <property type="entry name" value="PKD_2"/>
    <property type="match status" value="1"/>
</dbReference>
<comment type="caution">
    <text evidence="2">The sequence shown here is derived from an EMBL/GenBank/DDBJ whole genome shotgun (WGS) entry which is preliminary data.</text>
</comment>
<feature type="region of interest" description="Disordered" evidence="1">
    <location>
        <begin position="416"/>
        <end position="436"/>
    </location>
</feature>
<evidence type="ECO:0000256" key="1">
    <source>
        <dbReference type="SAM" id="MobiDB-lite"/>
    </source>
</evidence>
<accession>A0A4Y8VIA9</accession>
<dbReference type="GeneID" id="302995484"/>
<sequence>MKKILYVAMSALMLTSCYEDKGNYDYHFDDLNKVDISDVTYTPSAYAGVSGSVIEIQMPMTENKVQRVEANLKQTLADNYDNLDFTWYSSYKVTETNPMTGRETTKTLRDTLHTRGYVDLDFPANTDRSYNLMMVVKDKTTDLDYYANLNVKTRLLFKNSLFFLHQKGSETYLGNVEKIGSSLESRSNAYQTAFPTTTDNVFSNAIKLGFTTYISSRTATAALMVFNADGRGYSYNTLKGLQRFDVPLVPTGSTPFVASRLVDVGSSATFNKFDCLISRDGQFYIGKMAPYFMVPGAASYDNTLHPGDYQVTAATVTADNFVLWDAKNNRFIYQSNGDYVPAWSMDGLAGTQSSMAVKDAHVDFSSLGSLSPVGKQAVYAFIASHSEFFEDAKPQFIFKDNADNFYLYELTSVDGGKNSKAKATRGGDDEDASSSEAAYTITGKRLPDFHPGSNLASITYNPWFSTNYIFYAKDDQVIRHNLSNGDEEVIYTAPVGYTVSIIKFRTYDSESNSTLSSNFGDLGLYLSIGMNKGDNGAVAEIKLTTSADVDESYTMFCDKDADGNAFGKILDVQFAHMYSFSKDSQ</sequence>
<name>A0A4Y8VIA9_9BACT</name>
<dbReference type="AlphaFoldDB" id="A0A4Y8VIA9"/>
<dbReference type="Proteomes" id="UP000297872">
    <property type="component" value="Unassembled WGS sequence"/>
</dbReference>
<reference evidence="2 3" key="1">
    <citation type="submission" date="2019-02" db="EMBL/GenBank/DDBJ databases">
        <title>Draft Genome Sequence of the Prevotella sp. BCRC 81118, Isolated from Human Feces.</title>
        <authorList>
            <person name="Huang C.-H."/>
        </authorList>
    </citation>
    <scope>NUCLEOTIDE SEQUENCE [LARGE SCALE GENOMIC DNA]</scope>
    <source>
        <strain evidence="2 3">BCRC 81118</strain>
    </source>
</reference>
<dbReference type="InterPro" id="IPR032183">
    <property type="entry name" value="PKD-like"/>
</dbReference>
<gene>
    <name evidence="2" type="ORF">EXN75_09310</name>
</gene>
<dbReference type="EMBL" id="SGVY01000022">
    <property type="protein sequence ID" value="TFH80187.1"/>
    <property type="molecule type" value="Genomic_DNA"/>
</dbReference>
<proteinExistence type="predicted"/>
<protein>
    <submittedName>
        <fullName evidence="2">Uncharacterized protein</fullName>
    </submittedName>
</protein>
<organism evidence="2 3">
    <name type="scientific">Segatella hominis</name>
    <dbReference type="NCBI Taxonomy" id="2518605"/>
    <lineage>
        <taxon>Bacteria</taxon>
        <taxon>Pseudomonadati</taxon>
        <taxon>Bacteroidota</taxon>
        <taxon>Bacteroidia</taxon>
        <taxon>Bacteroidales</taxon>
        <taxon>Prevotellaceae</taxon>
        <taxon>Segatella</taxon>
    </lineage>
</organism>
<evidence type="ECO:0000313" key="2">
    <source>
        <dbReference type="EMBL" id="TFH80187.1"/>
    </source>
</evidence>